<comment type="catalytic activity">
    <reaction evidence="5">
        <text>GTP + H2O = GDP + phosphate + H(+)</text>
        <dbReference type="Rhea" id="RHEA:19669"/>
        <dbReference type="ChEBI" id="CHEBI:15377"/>
        <dbReference type="ChEBI" id="CHEBI:15378"/>
        <dbReference type="ChEBI" id="CHEBI:37565"/>
        <dbReference type="ChEBI" id="CHEBI:43474"/>
        <dbReference type="ChEBI" id="CHEBI:58189"/>
    </reaction>
    <physiologicalReaction direction="left-to-right" evidence="5">
        <dbReference type="Rhea" id="RHEA:19670"/>
    </physiologicalReaction>
</comment>
<dbReference type="SUPFAM" id="SSF90002">
    <property type="entry name" value="Hypothetical protein YjiA, C-terminal domain"/>
    <property type="match status" value="1"/>
</dbReference>
<feature type="domain" description="CobW C-terminal" evidence="6">
    <location>
        <begin position="247"/>
        <end position="338"/>
    </location>
</feature>
<accession>A0A562DHR0</accession>
<keyword evidence="1" id="KW-0547">Nucleotide-binding</keyword>
<dbReference type="GO" id="GO:0000166">
    <property type="term" value="F:nucleotide binding"/>
    <property type="evidence" value="ECO:0007669"/>
    <property type="project" value="UniProtKB-KW"/>
</dbReference>
<dbReference type="GO" id="GO:0016787">
    <property type="term" value="F:hydrolase activity"/>
    <property type="evidence" value="ECO:0007669"/>
    <property type="project" value="UniProtKB-KW"/>
</dbReference>
<evidence type="ECO:0000256" key="4">
    <source>
        <dbReference type="ARBA" id="ARBA00034320"/>
    </source>
</evidence>
<evidence type="ECO:0000256" key="1">
    <source>
        <dbReference type="ARBA" id="ARBA00022741"/>
    </source>
</evidence>
<dbReference type="InterPro" id="IPR036627">
    <property type="entry name" value="CobW-likC_sf"/>
</dbReference>
<organism evidence="7 8">
    <name type="scientific">Rhodococcus rhodochrous J45</name>
    <dbReference type="NCBI Taxonomy" id="935266"/>
    <lineage>
        <taxon>Bacteria</taxon>
        <taxon>Bacillati</taxon>
        <taxon>Actinomycetota</taxon>
        <taxon>Actinomycetes</taxon>
        <taxon>Mycobacteriales</taxon>
        <taxon>Nocardiaceae</taxon>
        <taxon>Rhodococcus</taxon>
    </lineage>
</organism>
<keyword evidence="3" id="KW-0143">Chaperone</keyword>
<dbReference type="Gene3D" id="3.30.1220.10">
    <property type="entry name" value="CobW-like, C-terminal domain"/>
    <property type="match status" value="1"/>
</dbReference>
<dbReference type="Pfam" id="PF02492">
    <property type="entry name" value="cobW"/>
    <property type="match status" value="1"/>
</dbReference>
<reference evidence="7 8" key="1">
    <citation type="submission" date="2019-07" db="EMBL/GenBank/DDBJ databases">
        <title>Genome sequencing of lignin-degrading bacterial isolates.</title>
        <authorList>
            <person name="Gladden J."/>
        </authorList>
    </citation>
    <scope>NUCLEOTIDE SEQUENCE [LARGE SCALE GENOMIC DNA]</scope>
    <source>
        <strain evidence="7 8">J45</strain>
    </source>
</reference>
<comment type="similarity">
    <text evidence="4">Belongs to the SIMIBI class G3E GTPase family. ZNG1 subfamily.</text>
</comment>
<proteinExistence type="inferred from homology"/>
<dbReference type="PANTHER" id="PTHR13748">
    <property type="entry name" value="COBW-RELATED"/>
    <property type="match status" value="1"/>
</dbReference>
<dbReference type="SUPFAM" id="SSF52540">
    <property type="entry name" value="P-loop containing nucleoside triphosphate hydrolases"/>
    <property type="match status" value="1"/>
</dbReference>
<dbReference type="PANTHER" id="PTHR13748:SF62">
    <property type="entry name" value="COBW DOMAIN-CONTAINING PROTEIN"/>
    <property type="match status" value="1"/>
</dbReference>
<evidence type="ECO:0000313" key="7">
    <source>
        <dbReference type="EMBL" id="TWH09135.1"/>
    </source>
</evidence>
<dbReference type="GO" id="GO:0005737">
    <property type="term" value="C:cytoplasm"/>
    <property type="evidence" value="ECO:0007669"/>
    <property type="project" value="TreeGrafter"/>
</dbReference>
<dbReference type="InterPro" id="IPR051316">
    <property type="entry name" value="Zinc-reg_GTPase_activator"/>
</dbReference>
<dbReference type="EMBL" id="VLJT01000061">
    <property type="protein sequence ID" value="TWH09135.1"/>
    <property type="molecule type" value="Genomic_DNA"/>
</dbReference>
<dbReference type="Gene3D" id="3.40.50.300">
    <property type="entry name" value="P-loop containing nucleotide triphosphate hydrolases"/>
    <property type="match status" value="1"/>
</dbReference>
<keyword evidence="2" id="KW-0378">Hydrolase</keyword>
<dbReference type="InterPro" id="IPR011629">
    <property type="entry name" value="CobW-like_C"/>
</dbReference>
<evidence type="ECO:0000256" key="3">
    <source>
        <dbReference type="ARBA" id="ARBA00023186"/>
    </source>
</evidence>
<dbReference type="SMART" id="SM00833">
    <property type="entry name" value="CobW_C"/>
    <property type="match status" value="1"/>
</dbReference>
<dbReference type="AlphaFoldDB" id="A0A562DHR0"/>
<name>A0A562DHR0_RHORH</name>
<evidence type="ECO:0000256" key="5">
    <source>
        <dbReference type="ARBA" id="ARBA00049117"/>
    </source>
</evidence>
<evidence type="ECO:0000259" key="6">
    <source>
        <dbReference type="SMART" id="SM00833"/>
    </source>
</evidence>
<dbReference type="Pfam" id="PF07683">
    <property type="entry name" value="CobW_C"/>
    <property type="match status" value="1"/>
</dbReference>
<dbReference type="InterPro" id="IPR027417">
    <property type="entry name" value="P-loop_NTPase"/>
</dbReference>
<comment type="caution">
    <text evidence="7">The sequence shown here is derived from an EMBL/GenBank/DDBJ whole genome shotgun (WGS) entry which is preliminary data.</text>
</comment>
<dbReference type="CDD" id="cd03112">
    <property type="entry name" value="CobW-like"/>
    <property type="match status" value="1"/>
</dbReference>
<evidence type="ECO:0000313" key="8">
    <source>
        <dbReference type="Proteomes" id="UP000317573"/>
    </source>
</evidence>
<dbReference type="InterPro" id="IPR003495">
    <property type="entry name" value="CobW/HypB/UreG_nucleotide-bd"/>
</dbReference>
<protein>
    <submittedName>
        <fullName evidence="7">G3E family GTPase</fullName>
    </submittedName>
</protein>
<gene>
    <name evidence="7" type="ORF">L618_000600000880</name>
</gene>
<dbReference type="Proteomes" id="UP000317573">
    <property type="component" value="Unassembled WGS sequence"/>
</dbReference>
<evidence type="ECO:0000256" key="2">
    <source>
        <dbReference type="ARBA" id="ARBA00022801"/>
    </source>
</evidence>
<sequence>MAIAAGTAHERTTSLTIMAKKQIPVIVVAGFLGAGKTTLLNHLLRNTRGARIGVIVNDFGSVNIDSMMVAGQVDSMVSLSNGCLCCAVDVSDMDAMLDKLAHRSSDLDVIVVEASGLAEPRNMIRLVAGSENEYVSYGGLVLVVDAVEFDATAEQHPELEQHVALADLVLLNKTDRIDGDAHDDLLTRLCRLNSRAAVVSTDHGRIDPALLFDIPERPGPQPGEQLTLDQLLYEQDDHEHTHLHDGYDAITFESADALHPRVLVDFLENQPAGVFRIKGYVRVAAGLDTGSYLLHTVGDHIRFESAGRGDDVPDGTQLVVIGADLDSDDVRERLRRCVPTEPVSADAMYAIHRFTPR</sequence>